<keyword evidence="1" id="KW-0732">Signal</keyword>
<dbReference type="EMBL" id="JAUJYN010000002">
    <property type="protein sequence ID" value="KAK1278105.1"/>
    <property type="molecule type" value="Genomic_DNA"/>
</dbReference>
<evidence type="ECO:0000313" key="2">
    <source>
        <dbReference type="EMBL" id="KAK1278105.1"/>
    </source>
</evidence>
<sequence length="110" mass="10638">MAWSHKLVLVLAIASAAFIGSLEGRSLKSEPKITPVKEIYQPQTVGIFAQPGTGLGGLGGGGGIPGFSFGTPNTGALPGFGGMPDAGSLPGFGGMPGMIGGGFPGVGGVP</sequence>
<evidence type="ECO:0000313" key="3">
    <source>
        <dbReference type="Proteomes" id="UP001179952"/>
    </source>
</evidence>
<name>A0AAV9BNL9_ACOGR</name>
<accession>A0AAV9BNL9</accession>
<organism evidence="2 3">
    <name type="scientific">Acorus gramineus</name>
    <name type="common">Dwarf sweet flag</name>
    <dbReference type="NCBI Taxonomy" id="55184"/>
    <lineage>
        <taxon>Eukaryota</taxon>
        <taxon>Viridiplantae</taxon>
        <taxon>Streptophyta</taxon>
        <taxon>Embryophyta</taxon>
        <taxon>Tracheophyta</taxon>
        <taxon>Spermatophyta</taxon>
        <taxon>Magnoliopsida</taxon>
        <taxon>Liliopsida</taxon>
        <taxon>Acoraceae</taxon>
        <taxon>Acorus</taxon>
    </lineage>
</organism>
<feature type="signal peptide" evidence="1">
    <location>
        <begin position="1"/>
        <end position="24"/>
    </location>
</feature>
<dbReference type="AlphaFoldDB" id="A0AAV9BNL9"/>
<proteinExistence type="predicted"/>
<dbReference type="Proteomes" id="UP001179952">
    <property type="component" value="Unassembled WGS sequence"/>
</dbReference>
<reference evidence="2" key="2">
    <citation type="submission" date="2023-06" db="EMBL/GenBank/DDBJ databases">
        <authorList>
            <person name="Ma L."/>
            <person name="Liu K.-W."/>
            <person name="Li Z."/>
            <person name="Hsiao Y.-Y."/>
            <person name="Qi Y."/>
            <person name="Fu T."/>
            <person name="Tang G."/>
            <person name="Zhang D."/>
            <person name="Sun W.-H."/>
            <person name="Liu D.-K."/>
            <person name="Li Y."/>
            <person name="Chen G.-Z."/>
            <person name="Liu X.-D."/>
            <person name="Liao X.-Y."/>
            <person name="Jiang Y.-T."/>
            <person name="Yu X."/>
            <person name="Hao Y."/>
            <person name="Huang J."/>
            <person name="Zhao X.-W."/>
            <person name="Ke S."/>
            <person name="Chen Y.-Y."/>
            <person name="Wu W.-L."/>
            <person name="Hsu J.-L."/>
            <person name="Lin Y.-F."/>
            <person name="Huang M.-D."/>
            <person name="Li C.-Y."/>
            <person name="Huang L."/>
            <person name="Wang Z.-W."/>
            <person name="Zhao X."/>
            <person name="Zhong W.-Y."/>
            <person name="Peng D.-H."/>
            <person name="Ahmad S."/>
            <person name="Lan S."/>
            <person name="Zhang J.-S."/>
            <person name="Tsai W.-C."/>
            <person name="Van De Peer Y."/>
            <person name="Liu Z.-J."/>
        </authorList>
    </citation>
    <scope>NUCLEOTIDE SEQUENCE</scope>
    <source>
        <strain evidence="2">SCP</strain>
        <tissue evidence="2">Leaves</tissue>
    </source>
</reference>
<reference evidence="2" key="1">
    <citation type="journal article" date="2023" name="Nat. Commun.">
        <title>Diploid and tetraploid genomes of Acorus and the evolution of monocots.</title>
        <authorList>
            <person name="Ma L."/>
            <person name="Liu K.W."/>
            <person name="Li Z."/>
            <person name="Hsiao Y.Y."/>
            <person name="Qi Y."/>
            <person name="Fu T."/>
            <person name="Tang G.D."/>
            <person name="Zhang D."/>
            <person name="Sun W.H."/>
            <person name="Liu D.K."/>
            <person name="Li Y."/>
            <person name="Chen G.Z."/>
            <person name="Liu X.D."/>
            <person name="Liao X.Y."/>
            <person name="Jiang Y.T."/>
            <person name="Yu X."/>
            <person name="Hao Y."/>
            <person name="Huang J."/>
            <person name="Zhao X.W."/>
            <person name="Ke S."/>
            <person name="Chen Y.Y."/>
            <person name="Wu W.L."/>
            <person name="Hsu J.L."/>
            <person name="Lin Y.F."/>
            <person name="Huang M.D."/>
            <person name="Li C.Y."/>
            <person name="Huang L."/>
            <person name="Wang Z.W."/>
            <person name="Zhao X."/>
            <person name="Zhong W.Y."/>
            <person name="Peng D.H."/>
            <person name="Ahmad S."/>
            <person name="Lan S."/>
            <person name="Zhang J.S."/>
            <person name="Tsai W.C."/>
            <person name="Van de Peer Y."/>
            <person name="Liu Z.J."/>
        </authorList>
    </citation>
    <scope>NUCLEOTIDE SEQUENCE</scope>
    <source>
        <strain evidence="2">SCP</strain>
    </source>
</reference>
<feature type="chain" id="PRO_5043664589" evidence="1">
    <location>
        <begin position="25"/>
        <end position="110"/>
    </location>
</feature>
<keyword evidence="3" id="KW-1185">Reference proteome</keyword>
<comment type="caution">
    <text evidence="2">The sequence shown here is derived from an EMBL/GenBank/DDBJ whole genome shotgun (WGS) entry which is preliminary data.</text>
</comment>
<gene>
    <name evidence="2" type="ORF">QJS04_geneDACA015831</name>
</gene>
<evidence type="ECO:0000256" key="1">
    <source>
        <dbReference type="SAM" id="SignalP"/>
    </source>
</evidence>
<protein>
    <submittedName>
        <fullName evidence="2">Uncharacterized protein</fullName>
    </submittedName>
</protein>